<reference evidence="2" key="1">
    <citation type="journal article" date="2013" name="Environ. Microbiol.">
        <title>Seasonally variable intestinal metagenomes of the red palm weevil (Rhynchophorus ferrugineus).</title>
        <authorList>
            <person name="Jia S."/>
            <person name="Zhang X."/>
            <person name="Zhang G."/>
            <person name="Yin A."/>
            <person name="Zhang S."/>
            <person name="Li F."/>
            <person name="Wang L."/>
            <person name="Zhao D."/>
            <person name="Yun Q."/>
            <person name="Tala"/>
            <person name="Wang J."/>
            <person name="Sun G."/>
            <person name="Baabdullah M."/>
            <person name="Yu X."/>
            <person name="Hu S."/>
            <person name="Al-Mssallem I.S."/>
            <person name="Yu J."/>
        </authorList>
    </citation>
    <scope>NUCLEOTIDE SEQUENCE</scope>
</reference>
<name>A0A060BWP7_9BACT</name>
<dbReference type="AlphaFoldDB" id="A0A060BWP7"/>
<dbReference type="GO" id="GO:0004553">
    <property type="term" value="F:hydrolase activity, hydrolyzing O-glycosyl compounds"/>
    <property type="evidence" value="ECO:0007669"/>
    <property type="project" value="InterPro"/>
</dbReference>
<dbReference type="InterPro" id="IPR015237">
    <property type="entry name" value="Alpha-amylase_C_pro"/>
</dbReference>
<feature type="non-terminal residue" evidence="2">
    <location>
        <position position="1"/>
    </location>
</feature>
<feature type="domain" description="Alpha-amylase C-terminal prokaryotic" evidence="1">
    <location>
        <begin position="17"/>
        <end position="56"/>
    </location>
</feature>
<dbReference type="Pfam" id="PF09154">
    <property type="entry name" value="Alpha-amy_C_pro"/>
    <property type="match status" value="1"/>
</dbReference>
<dbReference type="InterPro" id="IPR013780">
    <property type="entry name" value="Glyco_hydro_b"/>
</dbReference>
<dbReference type="Gene3D" id="2.60.40.1180">
    <property type="entry name" value="Golgi alpha-mannosidase II"/>
    <property type="match status" value="1"/>
</dbReference>
<dbReference type="EMBL" id="KF121550">
    <property type="protein sequence ID" value="AIA88838.1"/>
    <property type="molecule type" value="Genomic_DNA"/>
</dbReference>
<protein>
    <submittedName>
        <fullName evidence="2">CAZy families GH13 protein</fullName>
    </submittedName>
</protein>
<sequence>AAVISNMADGSLIMNSGKNRAGQKWKEITGSTADLIDIDSDGNGEFFVSNSNLSVWIEAKE</sequence>
<evidence type="ECO:0000259" key="1">
    <source>
        <dbReference type="Pfam" id="PF09154"/>
    </source>
</evidence>
<organism evidence="2">
    <name type="scientific">uncultured Akkermansia sp</name>
    <dbReference type="NCBI Taxonomy" id="512294"/>
    <lineage>
        <taxon>Bacteria</taxon>
        <taxon>Pseudomonadati</taxon>
        <taxon>Verrucomicrobiota</taxon>
        <taxon>Verrucomicrobiia</taxon>
        <taxon>Verrucomicrobiales</taxon>
        <taxon>Akkermansiaceae</taxon>
        <taxon>Akkermansia</taxon>
        <taxon>environmental samples</taxon>
    </lineage>
</organism>
<proteinExistence type="predicted"/>
<dbReference type="SUPFAM" id="SSF51011">
    <property type="entry name" value="Glycosyl hydrolase domain"/>
    <property type="match status" value="1"/>
</dbReference>
<evidence type="ECO:0000313" key="2">
    <source>
        <dbReference type="EMBL" id="AIA88838.1"/>
    </source>
</evidence>
<accession>A0A060BWP7</accession>